<evidence type="ECO:0000313" key="2">
    <source>
        <dbReference type="EMBL" id="MBB2186986.1"/>
    </source>
</evidence>
<dbReference type="Proteomes" id="UP000254958">
    <property type="component" value="Unassembled WGS sequence"/>
</dbReference>
<dbReference type="InterPro" id="IPR011051">
    <property type="entry name" value="RmlC_Cupin_sf"/>
</dbReference>
<keyword evidence="4" id="KW-1185">Reference proteome</keyword>
<dbReference type="SUPFAM" id="SSF51182">
    <property type="entry name" value="RmlC-like cupins"/>
    <property type="match status" value="1"/>
</dbReference>
<dbReference type="InterPro" id="IPR012807">
    <property type="entry name" value="Anti-sigma_ChrR"/>
</dbReference>
<dbReference type="EMBL" id="QQAW01000007">
    <property type="protein sequence ID" value="RDI36958.1"/>
    <property type="molecule type" value="Genomic_DNA"/>
</dbReference>
<dbReference type="InterPro" id="IPR025979">
    <property type="entry name" value="ChrR-like_cupin_dom"/>
</dbReference>
<gene>
    <name evidence="3" type="ORF">C7453_1074</name>
    <name evidence="2" type="ORF">HLH32_11440</name>
</gene>
<dbReference type="CDD" id="cd20301">
    <property type="entry name" value="cupin_ChrR"/>
    <property type="match status" value="1"/>
</dbReference>
<evidence type="ECO:0000313" key="3">
    <source>
        <dbReference type="EMBL" id="RDI36958.1"/>
    </source>
</evidence>
<accession>A0A370FZR6</accession>
<comment type="caution">
    <text evidence="3">The sequence shown here is derived from an EMBL/GenBank/DDBJ whole genome shotgun (WGS) entry which is preliminary data.</text>
</comment>
<dbReference type="Proteomes" id="UP000562982">
    <property type="component" value="Unassembled WGS sequence"/>
</dbReference>
<proteinExistence type="predicted"/>
<name>A0A370FZR6_GLULI</name>
<dbReference type="Gene3D" id="1.10.10.1320">
    <property type="entry name" value="Anti-sigma factor, zinc-finger domain"/>
    <property type="match status" value="1"/>
</dbReference>
<organism evidence="3 4">
    <name type="scientific">Gluconacetobacter liquefaciens</name>
    <name type="common">Acetobacter liquefaciens</name>
    <dbReference type="NCBI Taxonomy" id="89584"/>
    <lineage>
        <taxon>Bacteria</taxon>
        <taxon>Pseudomonadati</taxon>
        <taxon>Pseudomonadota</taxon>
        <taxon>Alphaproteobacteria</taxon>
        <taxon>Acetobacterales</taxon>
        <taxon>Acetobacteraceae</taxon>
        <taxon>Gluconacetobacter</taxon>
    </lineage>
</organism>
<evidence type="ECO:0000259" key="1">
    <source>
        <dbReference type="Pfam" id="PF12973"/>
    </source>
</evidence>
<reference evidence="3 4" key="1">
    <citation type="submission" date="2018-07" db="EMBL/GenBank/DDBJ databases">
        <title>Genomic Encyclopedia of Type Strains, Phase IV (KMG-IV): sequencing the most valuable type-strain genomes for metagenomic binning, comparative biology and taxonomic classification.</title>
        <authorList>
            <person name="Goeker M."/>
        </authorList>
    </citation>
    <scope>NUCLEOTIDE SEQUENCE [LARGE SCALE GENOMIC DNA]</scope>
    <source>
        <strain evidence="3 4">DSM 5603</strain>
    </source>
</reference>
<dbReference type="Gene3D" id="2.60.120.10">
    <property type="entry name" value="Jelly Rolls"/>
    <property type="match status" value="1"/>
</dbReference>
<protein>
    <submittedName>
        <fullName evidence="3">ChrR-like anti-ECFsigma factor</fullName>
    </submittedName>
    <submittedName>
        <fullName evidence="2">Transcriptional regulator</fullName>
    </submittedName>
</protein>
<dbReference type="EMBL" id="JABEQI010000006">
    <property type="protein sequence ID" value="MBB2186986.1"/>
    <property type="molecule type" value="Genomic_DNA"/>
</dbReference>
<dbReference type="NCBIfam" id="TIGR02451">
    <property type="entry name" value="anti_sig_ChrR"/>
    <property type="match status" value="1"/>
</dbReference>
<evidence type="ECO:0000313" key="5">
    <source>
        <dbReference type="Proteomes" id="UP000562982"/>
    </source>
</evidence>
<dbReference type="AlphaFoldDB" id="A0A370FZR6"/>
<reference evidence="2 5" key="2">
    <citation type="submission" date="2020-04" db="EMBL/GenBank/DDBJ databases">
        <title>Description of novel Gluconacetobacter.</title>
        <authorList>
            <person name="Sombolestani A."/>
        </authorList>
    </citation>
    <scope>NUCLEOTIDE SEQUENCE [LARGE SCALE GENOMIC DNA]</scope>
    <source>
        <strain evidence="2 5">LMG 1382</strain>
    </source>
</reference>
<evidence type="ECO:0000313" key="4">
    <source>
        <dbReference type="Proteomes" id="UP000254958"/>
    </source>
</evidence>
<dbReference type="Pfam" id="PF12973">
    <property type="entry name" value="Cupin_7"/>
    <property type="match status" value="1"/>
</dbReference>
<feature type="domain" description="ChrR-like cupin" evidence="1">
    <location>
        <begin position="107"/>
        <end position="193"/>
    </location>
</feature>
<sequence>MIRHHPTLETLLAHAAGTLADGPAVVVEAHAQGCPQCRATLDALDATGGQLLGELSPAPLEPATFERVLARLDVSPAVRPSPPRQASLALPQGTRLPAALRNAQIGRWFWVAPGVRYSRVRLPWAPAQNLMLLRVGGGRRVPHHSHGGMELTQVLWGGFRDGDDRYGPGDLGEADETTAHQPLADPEGCICLASLEGGLRLPWLTRLLGK</sequence>
<dbReference type="InterPro" id="IPR014710">
    <property type="entry name" value="RmlC-like_jellyroll"/>
</dbReference>
<dbReference type="InterPro" id="IPR041916">
    <property type="entry name" value="Anti_sigma_zinc_sf"/>
</dbReference>
<dbReference type="OrthoDB" id="2988517at2"/>
<dbReference type="RefSeq" id="WP_114727889.1">
    <property type="nucleotide sequence ID" value="NZ_BJMI01000022.1"/>
</dbReference>